<accession>A0ACA9QVX7</accession>
<dbReference type="EMBL" id="CAJVPW010051459">
    <property type="protein sequence ID" value="CAG8766531.1"/>
    <property type="molecule type" value="Genomic_DNA"/>
</dbReference>
<feature type="non-terminal residue" evidence="1">
    <location>
        <position position="217"/>
    </location>
</feature>
<reference evidence="1" key="1">
    <citation type="submission" date="2021-06" db="EMBL/GenBank/DDBJ databases">
        <authorList>
            <person name="Kallberg Y."/>
            <person name="Tangrot J."/>
            <person name="Rosling A."/>
        </authorList>
    </citation>
    <scope>NUCLEOTIDE SEQUENCE</scope>
    <source>
        <strain evidence="1">28 12/20/2015</strain>
    </source>
</reference>
<keyword evidence="2" id="KW-1185">Reference proteome</keyword>
<protein>
    <submittedName>
        <fullName evidence="1">17433_t:CDS:1</fullName>
    </submittedName>
</protein>
<evidence type="ECO:0000313" key="2">
    <source>
        <dbReference type="Proteomes" id="UP000789366"/>
    </source>
</evidence>
<feature type="non-terminal residue" evidence="1">
    <location>
        <position position="1"/>
    </location>
</feature>
<dbReference type="Proteomes" id="UP000789366">
    <property type="component" value="Unassembled WGS sequence"/>
</dbReference>
<gene>
    <name evidence="1" type="ORF">SPELUC_LOCUS15494</name>
</gene>
<comment type="caution">
    <text evidence="1">The sequence shown here is derived from an EMBL/GenBank/DDBJ whole genome shotgun (WGS) entry which is preliminary data.</text>
</comment>
<evidence type="ECO:0000313" key="1">
    <source>
        <dbReference type="EMBL" id="CAG8766531.1"/>
    </source>
</evidence>
<organism evidence="1 2">
    <name type="scientific">Cetraspora pellucida</name>
    <dbReference type="NCBI Taxonomy" id="1433469"/>
    <lineage>
        <taxon>Eukaryota</taxon>
        <taxon>Fungi</taxon>
        <taxon>Fungi incertae sedis</taxon>
        <taxon>Mucoromycota</taxon>
        <taxon>Glomeromycotina</taxon>
        <taxon>Glomeromycetes</taxon>
        <taxon>Diversisporales</taxon>
        <taxon>Gigasporaceae</taxon>
        <taxon>Cetraspora</taxon>
    </lineage>
</organism>
<proteinExistence type="predicted"/>
<name>A0ACA9QVX7_9GLOM</name>
<sequence>KCTTTFQPSTSVTNIASHLRTVHRIFKDQKLDAPIVLTTENPNTTKIQTTINSLLERRAEITQPLSEEKQIRVTYCLVAWLIEAMMPLDCINHDRFKDFCYEINPRFGVPCTNTIKNKVADYTLIEKAKVMNNFLVNRDKYRSRFLRIQAELNKKKYTSNSTKQPNILEPISSNTATRWNSTYLLLQKLIDLREAIIELAENLVKDPDRVVRSEHYL</sequence>